<reference evidence="1" key="1">
    <citation type="submission" date="2022-04" db="EMBL/GenBank/DDBJ databases">
        <title>Genome of the entomopathogenic fungus Entomophthora muscae.</title>
        <authorList>
            <person name="Elya C."/>
            <person name="Lovett B.R."/>
            <person name="Lee E."/>
            <person name="Macias A.M."/>
            <person name="Hajek A.E."/>
            <person name="De Bivort B.L."/>
            <person name="Kasson M.T."/>
            <person name="De Fine Licht H.H."/>
            <person name="Stajich J.E."/>
        </authorList>
    </citation>
    <scope>NUCLEOTIDE SEQUENCE</scope>
    <source>
        <strain evidence="1">Berkeley</strain>
    </source>
</reference>
<sequence>MLPLHPSLEKGEAGFSAGAVIHAAESRSEPTAILGGWTGWVARIQLASRPPCPRPKLNSWWYTNSCPASFWVSVVLMPRGQEWEDGTSSAGRPQMGGWGLSMETSKGKLARLSKVEAAIKWYPDGVGLSSPYILYKHQGSQEDARHQIGTKLLHFTPAPMPTYLDEGII</sequence>
<accession>A0ACC2RIG6</accession>
<proteinExistence type="predicted"/>
<dbReference type="EMBL" id="QTSX02007192">
    <property type="protein sequence ID" value="KAJ9049876.1"/>
    <property type="molecule type" value="Genomic_DNA"/>
</dbReference>
<evidence type="ECO:0000313" key="1">
    <source>
        <dbReference type="EMBL" id="KAJ9049876.1"/>
    </source>
</evidence>
<gene>
    <name evidence="1" type="ORF">DSO57_1020029</name>
</gene>
<comment type="caution">
    <text evidence="1">The sequence shown here is derived from an EMBL/GenBank/DDBJ whole genome shotgun (WGS) entry which is preliminary data.</text>
</comment>
<protein>
    <submittedName>
        <fullName evidence="1">Uncharacterized protein</fullName>
    </submittedName>
</protein>
<name>A0ACC2RIG6_9FUNG</name>
<dbReference type="Proteomes" id="UP001165960">
    <property type="component" value="Unassembled WGS sequence"/>
</dbReference>
<evidence type="ECO:0000313" key="2">
    <source>
        <dbReference type="Proteomes" id="UP001165960"/>
    </source>
</evidence>
<organism evidence="1 2">
    <name type="scientific">Entomophthora muscae</name>
    <dbReference type="NCBI Taxonomy" id="34485"/>
    <lineage>
        <taxon>Eukaryota</taxon>
        <taxon>Fungi</taxon>
        <taxon>Fungi incertae sedis</taxon>
        <taxon>Zoopagomycota</taxon>
        <taxon>Entomophthoromycotina</taxon>
        <taxon>Entomophthoromycetes</taxon>
        <taxon>Entomophthorales</taxon>
        <taxon>Entomophthoraceae</taxon>
        <taxon>Entomophthora</taxon>
    </lineage>
</organism>
<keyword evidence="2" id="KW-1185">Reference proteome</keyword>